<dbReference type="EMBL" id="CP061839">
    <property type="protein sequence ID" value="QOW61330.1"/>
    <property type="molecule type" value="Genomic_DNA"/>
</dbReference>
<reference evidence="1 2" key="1">
    <citation type="submission" date="2020-09" db="EMBL/GenBank/DDBJ databases">
        <title>Characterization of Treponema spp. from bovine digital dermatitis in Korea.</title>
        <authorList>
            <person name="Espiritu H.M."/>
            <person name="Cho Y.I."/>
            <person name="Mamuad L."/>
        </authorList>
    </citation>
    <scope>NUCLEOTIDE SEQUENCE [LARGE SCALE GENOMIC DNA]</scope>
    <source>
        <strain evidence="1 2">KS1</strain>
    </source>
</reference>
<accession>A0A7S6WQA0</accession>
<dbReference type="AlphaFoldDB" id="A0A7S6WQA0"/>
<organism evidence="1 2">
    <name type="scientific">Treponema pedis</name>
    <dbReference type="NCBI Taxonomy" id="409322"/>
    <lineage>
        <taxon>Bacteria</taxon>
        <taxon>Pseudomonadati</taxon>
        <taxon>Spirochaetota</taxon>
        <taxon>Spirochaetia</taxon>
        <taxon>Spirochaetales</taxon>
        <taxon>Treponemataceae</taxon>
        <taxon>Treponema</taxon>
    </lineage>
</organism>
<name>A0A7S6WQA0_9SPIR</name>
<proteinExistence type="predicted"/>
<sequence>MFLANRFLIAESVRKNTWAPIESVVINILTGKYIGLNNRYHRVCIEKNGIKPENDYTGKNLHIKDIHLLEWEKNI</sequence>
<dbReference type="Proteomes" id="UP000593915">
    <property type="component" value="Chromosome"/>
</dbReference>
<gene>
    <name evidence="1" type="ORF">IFE08_02760</name>
</gene>
<dbReference type="RefSeq" id="WP_194076803.1">
    <property type="nucleotide sequence ID" value="NZ_CP061839.1"/>
</dbReference>
<evidence type="ECO:0000313" key="2">
    <source>
        <dbReference type="Proteomes" id="UP000593915"/>
    </source>
</evidence>
<protein>
    <submittedName>
        <fullName evidence="1">Uncharacterized protein</fullName>
    </submittedName>
</protein>
<evidence type="ECO:0000313" key="1">
    <source>
        <dbReference type="EMBL" id="QOW61330.1"/>
    </source>
</evidence>